<keyword evidence="5" id="KW-0732">Signal</keyword>
<dbReference type="GO" id="GO:0030288">
    <property type="term" value="C:outer membrane-bounded periplasmic space"/>
    <property type="evidence" value="ECO:0007669"/>
    <property type="project" value="TreeGrafter"/>
</dbReference>
<proteinExistence type="inferred from homology"/>
<evidence type="ECO:0000256" key="1">
    <source>
        <dbReference type="ARBA" id="ARBA00004196"/>
    </source>
</evidence>
<evidence type="ECO:0000256" key="2">
    <source>
        <dbReference type="ARBA" id="ARBA00008814"/>
    </source>
</evidence>
<feature type="domain" description="Fe/B12 periplasmic-binding" evidence="6">
    <location>
        <begin position="57"/>
        <end position="320"/>
    </location>
</feature>
<dbReference type="GO" id="GO:1901678">
    <property type="term" value="P:iron coordination entity transport"/>
    <property type="evidence" value="ECO:0007669"/>
    <property type="project" value="UniProtKB-ARBA"/>
</dbReference>
<comment type="caution">
    <text evidence="7">The sequence shown here is derived from an EMBL/GenBank/DDBJ whole genome shotgun (WGS) entry which is preliminary data.</text>
</comment>
<keyword evidence="8" id="KW-1185">Reference proteome</keyword>
<protein>
    <submittedName>
        <fullName evidence="7">Siderophore ABC transporter substrate-binding protein</fullName>
    </submittedName>
</protein>
<evidence type="ECO:0000256" key="5">
    <source>
        <dbReference type="ARBA" id="ARBA00022729"/>
    </source>
</evidence>
<evidence type="ECO:0000259" key="6">
    <source>
        <dbReference type="PROSITE" id="PS50983"/>
    </source>
</evidence>
<dbReference type="InterPro" id="IPR033870">
    <property type="entry name" value="FatB"/>
</dbReference>
<dbReference type="EMBL" id="JAAGYR010000004">
    <property type="protein sequence ID" value="NEN75309.1"/>
    <property type="molecule type" value="Genomic_DNA"/>
</dbReference>
<accession>A0A6L9Y4F8</accession>
<keyword evidence="3" id="KW-0813">Transport</keyword>
<dbReference type="PANTHER" id="PTHR30532:SF28">
    <property type="entry name" value="PETROBACTIN-BINDING PROTEIN YCLQ"/>
    <property type="match status" value="1"/>
</dbReference>
<dbReference type="InterPro" id="IPR002491">
    <property type="entry name" value="ABC_transptr_periplasmic_BD"/>
</dbReference>
<dbReference type="Pfam" id="PF01497">
    <property type="entry name" value="Peripla_BP_2"/>
    <property type="match status" value="1"/>
</dbReference>
<keyword evidence="4" id="KW-0408">Iron</keyword>
<evidence type="ECO:0000313" key="7">
    <source>
        <dbReference type="EMBL" id="NEN75309.1"/>
    </source>
</evidence>
<keyword evidence="4" id="KW-0410">Iron transport</keyword>
<reference evidence="7 8" key="1">
    <citation type="submission" date="2020-02" db="EMBL/GenBank/DDBJ databases">
        <title>Pelistega sp. NLN82 were isolated from wild rodents of the Hainan Island.</title>
        <authorList>
            <person name="Niu N."/>
            <person name="Zhou J."/>
        </authorList>
    </citation>
    <scope>NUCLEOTIDE SEQUENCE [LARGE SCALE GENOMIC DNA]</scope>
    <source>
        <strain evidence="7 8">NLN82</strain>
    </source>
</reference>
<dbReference type="PANTHER" id="PTHR30532">
    <property type="entry name" value="IRON III DICITRATE-BINDING PERIPLASMIC PROTEIN"/>
    <property type="match status" value="1"/>
</dbReference>
<dbReference type="Proteomes" id="UP000477651">
    <property type="component" value="Unassembled WGS sequence"/>
</dbReference>
<sequence length="320" mass="36158">MNMKKSIVGITAILISVGLVACNKKEESIANTNTVNIPTIVIQHKLGDTSIKNIPQRVVALDMNEVDFLDRLAIPIAGMVKDFIPHFLRQYQGREDIQDLGAIVQPNLDRIYTLKPDLILITPLHSKHYQELSSLAPTIHYDIDYKTSENQFEMVKKHLEDLGGIFQKQDLAEKEIEKLDNKIKQVRQLIAKHPEKALIVLHNNGSFSNMSLSSRYGFIFKELGVKPASENTEVSLHGQPITSEFIYSANPDILYIIDRTAVMEKKAIINKEQVSNPLLKETIAWKNNRVIFVDADAWYTTAASPTSLSIMMDDVLKAYQ</sequence>
<dbReference type="PROSITE" id="PS51257">
    <property type="entry name" value="PROKAR_LIPOPROTEIN"/>
    <property type="match status" value="1"/>
</dbReference>
<gene>
    <name evidence="7" type="ORF">F9B74_03070</name>
</gene>
<dbReference type="AlphaFoldDB" id="A0A6L9Y4F8"/>
<comment type="similarity">
    <text evidence="2">Belongs to the bacterial solute-binding protein 8 family.</text>
</comment>
<dbReference type="SUPFAM" id="SSF53807">
    <property type="entry name" value="Helical backbone' metal receptor"/>
    <property type="match status" value="1"/>
</dbReference>
<dbReference type="PROSITE" id="PS50983">
    <property type="entry name" value="FE_B12_PBP"/>
    <property type="match status" value="1"/>
</dbReference>
<dbReference type="CDD" id="cd01140">
    <property type="entry name" value="FatB"/>
    <property type="match status" value="1"/>
</dbReference>
<evidence type="ECO:0000256" key="3">
    <source>
        <dbReference type="ARBA" id="ARBA00022448"/>
    </source>
</evidence>
<evidence type="ECO:0000313" key="8">
    <source>
        <dbReference type="Proteomes" id="UP000477651"/>
    </source>
</evidence>
<comment type="subcellular location">
    <subcellularLocation>
        <location evidence="1">Cell envelope</location>
    </subcellularLocation>
</comment>
<dbReference type="InterPro" id="IPR051313">
    <property type="entry name" value="Bact_iron-sidero_bind"/>
</dbReference>
<organism evidence="7 8">
    <name type="scientific">Pelistega ratti</name>
    <dbReference type="NCBI Taxonomy" id="2652177"/>
    <lineage>
        <taxon>Bacteria</taxon>
        <taxon>Pseudomonadati</taxon>
        <taxon>Pseudomonadota</taxon>
        <taxon>Betaproteobacteria</taxon>
        <taxon>Burkholderiales</taxon>
        <taxon>Alcaligenaceae</taxon>
        <taxon>Pelistega</taxon>
    </lineage>
</organism>
<keyword evidence="4" id="KW-0406">Ion transport</keyword>
<name>A0A6L9Y4F8_9BURK</name>
<dbReference type="Gene3D" id="3.40.50.1980">
    <property type="entry name" value="Nitrogenase molybdenum iron protein domain"/>
    <property type="match status" value="2"/>
</dbReference>
<evidence type="ECO:0000256" key="4">
    <source>
        <dbReference type="ARBA" id="ARBA00022496"/>
    </source>
</evidence>